<dbReference type="OrthoDB" id="960308at2"/>
<name>A0A0S2HVS0_9BACT</name>
<keyword evidence="3" id="KW-1185">Reference proteome</keyword>
<reference evidence="2 3" key="1">
    <citation type="submission" date="2015-11" db="EMBL/GenBank/DDBJ databases">
        <title>Description and complete genome sequence of a novel strain predominating in hypersaline microbial mats and representing a new family of the Bacteriodetes phylum.</title>
        <authorList>
            <person name="Spring S."/>
            <person name="Bunk B."/>
            <person name="Sproer C."/>
            <person name="Klenk H.-P."/>
        </authorList>
    </citation>
    <scope>NUCLEOTIDE SEQUENCE [LARGE SCALE GENOMIC DNA]</scope>
    <source>
        <strain evidence="2 3">L21-Spi-D4</strain>
    </source>
</reference>
<gene>
    <name evidence="2" type="ORF">L21SP5_00406</name>
</gene>
<dbReference type="AlphaFoldDB" id="A0A0S2HVS0"/>
<organism evidence="2 3">
    <name type="scientific">Salinivirga cyanobacteriivorans</name>
    <dbReference type="NCBI Taxonomy" id="1307839"/>
    <lineage>
        <taxon>Bacteria</taxon>
        <taxon>Pseudomonadati</taxon>
        <taxon>Bacteroidota</taxon>
        <taxon>Bacteroidia</taxon>
        <taxon>Bacteroidales</taxon>
        <taxon>Salinivirgaceae</taxon>
        <taxon>Salinivirga</taxon>
    </lineage>
</organism>
<dbReference type="KEGG" id="blq:L21SP5_00406"/>
<proteinExistence type="predicted"/>
<dbReference type="SUPFAM" id="SSF159888">
    <property type="entry name" value="YdhG-like"/>
    <property type="match status" value="1"/>
</dbReference>
<accession>A0A0S2HVS0</accession>
<dbReference type="EMBL" id="CP013118">
    <property type="protein sequence ID" value="ALO14085.1"/>
    <property type="molecule type" value="Genomic_DNA"/>
</dbReference>
<evidence type="ECO:0000259" key="1">
    <source>
        <dbReference type="Pfam" id="PF08818"/>
    </source>
</evidence>
<dbReference type="InterPro" id="IPR014922">
    <property type="entry name" value="YdhG-like"/>
</dbReference>
<dbReference type="Pfam" id="PF08818">
    <property type="entry name" value="DUF1801"/>
    <property type="match status" value="1"/>
</dbReference>
<dbReference type="RefSeq" id="WP_081421416.1">
    <property type="nucleotide sequence ID" value="NZ_CP013118.1"/>
</dbReference>
<feature type="domain" description="YdhG-like" evidence="1">
    <location>
        <begin position="3"/>
        <end position="91"/>
    </location>
</feature>
<sequence>MLHLHMWLLQTGFLKPRISYGIPFYYGNRWVCFLNPLKKGGVELAFTRGNELQDEPGILDNKGRKLVYGVELDSIETIPHEALEEVLFEALDLDRA</sequence>
<evidence type="ECO:0000313" key="2">
    <source>
        <dbReference type="EMBL" id="ALO14085.1"/>
    </source>
</evidence>
<evidence type="ECO:0000313" key="3">
    <source>
        <dbReference type="Proteomes" id="UP000064893"/>
    </source>
</evidence>
<dbReference type="Proteomes" id="UP000064893">
    <property type="component" value="Chromosome"/>
</dbReference>
<protein>
    <recommendedName>
        <fullName evidence="1">YdhG-like domain-containing protein</fullName>
    </recommendedName>
</protein>